<reference evidence="10" key="1">
    <citation type="journal article" date="2019" name="Int. J. Syst. Evol. Microbiol.">
        <title>The Global Catalogue of Microorganisms (GCM) 10K type strain sequencing project: providing services to taxonomists for standard genome sequencing and annotation.</title>
        <authorList>
            <consortium name="The Broad Institute Genomics Platform"/>
            <consortium name="The Broad Institute Genome Sequencing Center for Infectious Disease"/>
            <person name="Wu L."/>
            <person name="Ma J."/>
        </authorList>
    </citation>
    <scope>NUCLEOTIDE SEQUENCE [LARGE SCALE GENOMIC DNA]</scope>
    <source>
        <strain evidence="10">CCUG 52537</strain>
    </source>
</reference>
<evidence type="ECO:0000256" key="3">
    <source>
        <dbReference type="ARBA" id="ARBA00022679"/>
    </source>
</evidence>
<dbReference type="EMBL" id="JBHTIK010000002">
    <property type="protein sequence ID" value="MFD0847438.1"/>
    <property type="molecule type" value="Genomic_DNA"/>
</dbReference>
<comment type="caution">
    <text evidence="9">The sequence shown here is derived from an EMBL/GenBank/DDBJ whole genome shotgun (WGS) entry which is preliminary data.</text>
</comment>
<protein>
    <submittedName>
        <fullName evidence="9">Protein adenylyltransferase SelO family protein</fullName>
    </submittedName>
</protein>
<name>A0ABW3BZ76_SPHXN</name>
<organism evidence="9 10">
    <name type="scientific">Sphingosinicella xenopeptidilytica</name>
    <dbReference type="NCBI Taxonomy" id="364098"/>
    <lineage>
        <taxon>Bacteria</taxon>
        <taxon>Pseudomonadati</taxon>
        <taxon>Pseudomonadota</taxon>
        <taxon>Alphaproteobacteria</taxon>
        <taxon>Sphingomonadales</taxon>
        <taxon>Sphingosinicellaceae</taxon>
        <taxon>Sphingosinicella</taxon>
    </lineage>
</organism>
<dbReference type="Pfam" id="PF02696">
    <property type="entry name" value="SelO"/>
    <property type="match status" value="1"/>
</dbReference>
<dbReference type="InterPro" id="IPR003846">
    <property type="entry name" value="SelO"/>
</dbReference>
<keyword evidence="7" id="KW-0067">ATP-binding</keyword>
<proteinExistence type="inferred from homology"/>
<evidence type="ECO:0000256" key="5">
    <source>
        <dbReference type="ARBA" id="ARBA00022723"/>
    </source>
</evidence>
<keyword evidence="10" id="KW-1185">Reference proteome</keyword>
<evidence type="ECO:0000256" key="2">
    <source>
        <dbReference type="ARBA" id="ARBA00009747"/>
    </source>
</evidence>
<keyword evidence="8" id="KW-0460">Magnesium</keyword>
<dbReference type="PANTHER" id="PTHR32057">
    <property type="entry name" value="PROTEIN ADENYLYLTRANSFERASE SELO, MITOCHONDRIAL"/>
    <property type="match status" value="1"/>
</dbReference>
<evidence type="ECO:0000256" key="6">
    <source>
        <dbReference type="ARBA" id="ARBA00022741"/>
    </source>
</evidence>
<comment type="similarity">
    <text evidence="2">Belongs to the SELO family.</text>
</comment>
<sequence>MTGRYRPDPAILELGSDYYDPVRAADFPQTILRFRNQHHAETLGLGELSDEDWLRHFGRFAPLPGNLEQPLALRYHGHQFRTYNPEIGDGRGFLFAQMRDGEDRLLDLGTKGSGQTPYSRFGDGRLTLKGGMREVLATEMLEALGVYTSKSFSLIETGEALTRGDEPSPTRSSVLVRLSHSHIRYGTFQRLAYLKHLEAIPPLVDYCLRHFVGGAHDDPYAALMDHAVAGAARLAASWRAAGFVHGVLNTDNINVTAESFDYGPWRFVPRWDDGFTAAYFDQFGLYSFGRQAEALQWNVHQLAMALRTVAPAESLIPALKTYPERYEAALAERYLWRLGVKPLGTKADEALALAIEAALGASDIEPDRFWFDWRGGRRRGPSPADAVYESDAFAAFRTAVSAYEPAADISHSYWSDAEPCTMLIDEVEAIWAPIDAADDWGAFNAKIAAIRRMGEAYA</sequence>
<keyword evidence="3" id="KW-0808">Transferase</keyword>
<keyword evidence="6" id="KW-0547">Nucleotide-binding</keyword>
<evidence type="ECO:0000256" key="4">
    <source>
        <dbReference type="ARBA" id="ARBA00022695"/>
    </source>
</evidence>
<dbReference type="RefSeq" id="WP_381486443.1">
    <property type="nucleotide sequence ID" value="NZ_JBHTIK010000002.1"/>
</dbReference>
<evidence type="ECO:0000256" key="7">
    <source>
        <dbReference type="ARBA" id="ARBA00022840"/>
    </source>
</evidence>
<evidence type="ECO:0000256" key="8">
    <source>
        <dbReference type="ARBA" id="ARBA00022842"/>
    </source>
</evidence>
<comment type="cofactor">
    <cofactor evidence="1">
        <name>Mg(2+)</name>
        <dbReference type="ChEBI" id="CHEBI:18420"/>
    </cofactor>
</comment>
<accession>A0ABW3BZ76</accession>
<dbReference type="PANTHER" id="PTHR32057:SF14">
    <property type="entry name" value="PROTEIN ADENYLYLTRANSFERASE SELO, MITOCHONDRIAL"/>
    <property type="match status" value="1"/>
</dbReference>
<keyword evidence="5" id="KW-0479">Metal-binding</keyword>
<evidence type="ECO:0000313" key="10">
    <source>
        <dbReference type="Proteomes" id="UP001597124"/>
    </source>
</evidence>
<dbReference type="GO" id="GO:0016779">
    <property type="term" value="F:nucleotidyltransferase activity"/>
    <property type="evidence" value="ECO:0007669"/>
    <property type="project" value="UniProtKB-KW"/>
</dbReference>
<gene>
    <name evidence="9" type="ORF">ACFQ00_03820</name>
</gene>
<keyword evidence="4 9" id="KW-0548">Nucleotidyltransferase</keyword>
<evidence type="ECO:0000256" key="1">
    <source>
        <dbReference type="ARBA" id="ARBA00001946"/>
    </source>
</evidence>
<dbReference type="NCBIfam" id="NF000658">
    <property type="entry name" value="PRK00029.1"/>
    <property type="match status" value="1"/>
</dbReference>
<evidence type="ECO:0000313" key="9">
    <source>
        <dbReference type="EMBL" id="MFD0847438.1"/>
    </source>
</evidence>
<dbReference type="Proteomes" id="UP001597124">
    <property type="component" value="Unassembled WGS sequence"/>
</dbReference>